<feature type="compositionally biased region" description="Basic and acidic residues" evidence="1">
    <location>
        <begin position="798"/>
        <end position="807"/>
    </location>
</feature>
<reference evidence="2" key="1">
    <citation type="submission" date="2021-04" db="EMBL/GenBank/DDBJ databases">
        <authorList>
            <consortium name="Molecular Ecology Group"/>
        </authorList>
    </citation>
    <scope>NUCLEOTIDE SEQUENCE</scope>
</reference>
<organism evidence="2 3">
    <name type="scientific">Candidula unifasciata</name>
    <dbReference type="NCBI Taxonomy" id="100452"/>
    <lineage>
        <taxon>Eukaryota</taxon>
        <taxon>Metazoa</taxon>
        <taxon>Spiralia</taxon>
        <taxon>Lophotrochozoa</taxon>
        <taxon>Mollusca</taxon>
        <taxon>Gastropoda</taxon>
        <taxon>Heterobranchia</taxon>
        <taxon>Euthyneura</taxon>
        <taxon>Panpulmonata</taxon>
        <taxon>Eupulmonata</taxon>
        <taxon>Stylommatophora</taxon>
        <taxon>Helicina</taxon>
        <taxon>Helicoidea</taxon>
        <taxon>Geomitridae</taxon>
        <taxon>Candidula</taxon>
    </lineage>
</organism>
<accession>A0A8S3YYI5</accession>
<evidence type="ECO:0000313" key="3">
    <source>
        <dbReference type="Proteomes" id="UP000678393"/>
    </source>
</evidence>
<comment type="caution">
    <text evidence="2">The sequence shown here is derived from an EMBL/GenBank/DDBJ whole genome shotgun (WGS) entry which is preliminary data.</text>
</comment>
<dbReference type="Proteomes" id="UP000678393">
    <property type="component" value="Unassembled WGS sequence"/>
</dbReference>
<dbReference type="EMBL" id="CAJHNH020000861">
    <property type="protein sequence ID" value="CAG5120240.1"/>
    <property type="molecule type" value="Genomic_DNA"/>
</dbReference>
<keyword evidence="3" id="KW-1185">Reference proteome</keyword>
<name>A0A8S3YYI5_9EUPU</name>
<dbReference type="OrthoDB" id="6497308at2759"/>
<proteinExistence type="predicted"/>
<evidence type="ECO:0000256" key="1">
    <source>
        <dbReference type="SAM" id="MobiDB-lite"/>
    </source>
</evidence>
<feature type="region of interest" description="Disordered" evidence="1">
    <location>
        <begin position="1"/>
        <end position="44"/>
    </location>
</feature>
<sequence>SSLPMRVKSESSQKSVHTTLDGTKSPLEISHASQNTDTREESRSMQVPYNLVCCNETSQNALQNGNASQEEPIDSDSVKGIFGWETVDDTNIPCILRQQKKFVSVRIVERKLLSKYPNTFPDELGKKDPLVSYFITESEANLLNEINTTHCDFEYGHNPFTVKDLIVDLEEFVEFFNIVKKTFPEDFLSKIGGEPAAPGVSAPVKTDLSQFCGWIQINNTVSPYIVRIDNGRQVKLVPLSVIMYAAGLLTNSNIHGLLPTPQECAMLNETCKVAGFDFMFGKSTRLISVSEVLHRCQVQIFELPFKNPLQHARYLDPCTGQYSSIPLMGLMPAPLSTTESVQQQPSPLSKPLQSVLDHISVNTGDLNPYISGLAHPAFHPSQMTMSGGLSGISSGITGLWEPPSPTRMRLQGPYAGLNMDAFRFQNPHRQAVAEKSLDGSVKQGFPGSLWIRAPPPAHINSVLNSMMSKTPPVTPDPPHSSAFQSHSLPSNPMLYCKNTSAQLNMTHSHFRSPIYSPHRPPVSQVASKDLPASAVKYPSPLNRLPLTPSQYLNSLSFPFGVNQFDSSYAARNESSIQKTIADAYQMSAKTTTHLPASGESLTHFRGCSSDNKHPETSHLEPEANFLQQNISADNPTAASGNTCSVTDLSQNISACLINGKSISCINVNLPHRKGSFCLVEAVSKLYFPSVPLTEFVKVLQVVLKVSLHECTSQEEAAFVQYYNLPVKKLKCNKIIRVDDLEAYFPQLNYMFSKRSSDAAADQPSLNQQSPACVGAQKRRKSSPTPGPASKVALPKLESVVRKLHQEKNTAPNEETQENSDKNSVIIIDDE</sequence>
<protein>
    <submittedName>
        <fullName evidence="2">Uncharacterized protein</fullName>
    </submittedName>
</protein>
<feature type="compositionally biased region" description="Polar residues" evidence="1">
    <location>
        <begin position="10"/>
        <end position="22"/>
    </location>
</feature>
<evidence type="ECO:0000313" key="2">
    <source>
        <dbReference type="EMBL" id="CAG5120240.1"/>
    </source>
</evidence>
<dbReference type="AlphaFoldDB" id="A0A8S3YYI5"/>
<feature type="region of interest" description="Disordered" evidence="1">
    <location>
        <begin position="758"/>
        <end position="830"/>
    </location>
</feature>
<feature type="non-terminal residue" evidence="2">
    <location>
        <position position="1"/>
    </location>
</feature>
<gene>
    <name evidence="2" type="ORF">CUNI_LOCUS5798</name>
</gene>